<dbReference type="Pfam" id="PF01558">
    <property type="entry name" value="POR"/>
    <property type="match status" value="1"/>
</dbReference>
<reference evidence="3" key="1">
    <citation type="journal article" date="2014" name="Front. Microbiol.">
        <title>High frequency of phylogenetically diverse reductive dehalogenase-homologous genes in deep subseafloor sedimentary metagenomes.</title>
        <authorList>
            <person name="Kawai M."/>
            <person name="Futagami T."/>
            <person name="Toyoda A."/>
            <person name="Takaki Y."/>
            <person name="Nishi S."/>
            <person name="Hori S."/>
            <person name="Arai W."/>
            <person name="Tsubouchi T."/>
            <person name="Morono Y."/>
            <person name="Uchiyama I."/>
            <person name="Ito T."/>
            <person name="Fujiyama A."/>
            <person name="Inagaki F."/>
            <person name="Takami H."/>
        </authorList>
    </citation>
    <scope>NUCLEOTIDE SEQUENCE</scope>
    <source>
        <strain evidence="3">Expedition CK06-06</strain>
    </source>
</reference>
<organism evidence="3">
    <name type="scientific">marine sediment metagenome</name>
    <dbReference type="NCBI Taxonomy" id="412755"/>
    <lineage>
        <taxon>unclassified sequences</taxon>
        <taxon>metagenomes</taxon>
        <taxon>ecological metagenomes</taxon>
    </lineage>
</organism>
<sequence length="111" mass="12642">MYNMRLNILFGGEAGQGPNILTHVLGEALVKQGYYVFYSRDYQSVIRGGHNFNVLTFSDNLIYSNDGQIDILVSLDENTEKIHKKDLKKEGLILKGHPSNMYYAGRLFKIL</sequence>
<evidence type="ECO:0000313" key="3">
    <source>
        <dbReference type="EMBL" id="GAG04382.1"/>
    </source>
</evidence>
<proteinExistence type="predicted"/>
<dbReference type="InterPro" id="IPR019752">
    <property type="entry name" value="Pyrv/ketoisovalerate_OxRed_cat"/>
</dbReference>
<dbReference type="EMBL" id="BARS01026776">
    <property type="protein sequence ID" value="GAG04382.1"/>
    <property type="molecule type" value="Genomic_DNA"/>
</dbReference>
<comment type="caution">
    <text evidence="3">The sequence shown here is derived from an EMBL/GenBank/DDBJ whole genome shotgun (WGS) entry which is preliminary data.</text>
</comment>
<feature type="domain" description="Pyruvate/ketoisovalerate oxidoreductase catalytic" evidence="2">
    <location>
        <begin position="14"/>
        <end position="94"/>
    </location>
</feature>
<dbReference type="SUPFAM" id="SSF53323">
    <property type="entry name" value="Pyruvate-ferredoxin oxidoreductase, PFOR, domain III"/>
    <property type="match status" value="1"/>
</dbReference>
<accession>X0UYW7</accession>
<gene>
    <name evidence="3" type="ORF">S01H1_42147</name>
</gene>
<feature type="non-terminal residue" evidence="3">
    <location>
        <position position="111"/>
    </location>
</feature>
<evidence type="ECO:0000259" key="2">
    <source>
        <dbReference type="Pfam" id="PF01558"/>
    </source>
</evidence>
<dbReference type="Gene3D" id="3.40.920.10">
    <property type="entry name" value="Pyruvate-ferredoxin oxidoreductase, PFOR, domain III"/>
    <property type="match status" value="1"/>
</dbReference>
<dbReference type="InterPro" id="IPR002869">
    <property type="entry name" value="Pyrv_flavodox_OxRed_cen"/>
</dbReference>
<dbReference type="GO" id="GO:0016903">
    <property type="term" value="F:oxidoreductase activity, acting on the aldehyde or oxo group of donors"/>
    <property type="evidence" value="ECO:0007669"/>
    <property type="project" value="InterPro"/>
</dbReference>
<dbReference type="AlphaFoldDB" id="X0UYW7"/>
<name>X0UYW7_9ZZZZ</name>
<evidence type="ECO:0000256" key="1">
    <source>
        <dbReference type="ARBA" id="ARBA00023002"/>
    </source>
</evidence>
<keyword evidence="1" id="KW-0560">Oxidoreductase</keyword>
<protein>
    <recommendedName>
        <fullName evidence="2">Pyruvate/ketoisovalerate oxidoreductase catalytic domain-containing protein</fullName>
    </recommendedName>
</protein>